<dbReference type="PROSITE" id="PS00107">
    <property type="entry name" value="PROTEIN_KINASE_ATP"/>
    <property type="match status" value="1"/>
</dbReference>
<feature type="binding site" evidence="1">
    <location>
        <position position="73"/>
    </location>
    <ligand>
        <name>ATP</name>
        <dbReference type="ChEBI" id="CHEBI:30616"/>
    </ligand>
</feature>
<dbReference type="GO" id="GO:0004672">
    <property type="term" value="F:protein kinase activity"/>
    <property type="evidence" value="ECO:0007669"/>
    <property type="project" value="InterPro"/>
</dbReference>
<name>A0A913WYE3_EXADI</name>
<dbReference type="InterPro" id="IPR011009">
    <property type="entry name" value="Kinase-like_dom_sf"/>
</dbReference>
<protein>
    <recommendedName>
        <fullName evidence="3">Protein kinase domain-containing protein</fullName>
    </recommendedName>
</protein>
<dbReference type="GO" id="GO:0005737">
    <property type="term" value="C:cytoplasm"/>
    <property type="evidence" value="ECO:0007669"/>
    <property type="project" value="TreeGrafter"/>
</dbReference>
<dbReference type="PANTHER" id="PTHR23257">
    <property type="entry name" value="SERINE-THREONINE PROTEIN KINASE"/>
    <property type="match status" value="1"/>
</dbReference>
<evidence type="ECO:0000313" key="4">
    <source>
        <dbReference type="EnsemblMetazoa" id="XP_020896029.1"/>
    </source>
</evidence>
<dbReference type="PANTHER" id="PTHR23257:SF963">
    <property type="entry name" value="AT08303P"/>
    <property type="match status" value="1"/>
</dbReference>
<dbReference type="InterPro" id="IPR017441">
    <property type="entry name" value="Protein_kinase_ATP_BS"/>
</dbReference>
<dbReference type="InterPro" id="IPR000719">
    <property type="entry name" value="Prot_kinase_dom"/>
</dbReference>
<keyword evidence="1" id="KW-0067">ATP-binding</keyword>
<organism evidence="4 5">
    <name type="scientific">Exaiptasia diaphana</name>
    <name type="common">Tropical sea anemone</name>
    <name type="synonym">Aiptasia pulchella</name>
    <dbReference type="NCBI Taxonomy" id="2652724"/>
    <lineage>
        <taxon>Eukaryota</taxon>
        <taxon>Metazoa</taxon>
        <taxon>Cnidaria</taxon>
        <taxon>Anthozoa</taxon>
        <taxon>Hexacorallia</taxon>
        <taxon>Actiniaria</taxon>
        <taxon>Aiptasiidae</taxon>
        <taxon>Exaiptasia</taxon>
    </lineage>
</organism>
<dbReference type="PROSITE" id="PS50011">
    <property type="entry name" value="PROTEIN_KINASE_DOM"/>
    <property type="match status" value="1"/>
</dbReference>
<evidence type="ECO:0000259" key="3">
    <source>
        <dbReference type="PROSITE" id="PS50011"/>
    </source>
</evidence>
<reference evidence="4" key="1">
    <citation type="submission" date="2022-11" db="UniProtKB">
        <authorList>
            <consortium name="EnsemblMetazoa"/>
        </authorList>
    </citation>
    <scope>IDENTIFICATION</scope>
</reference>
<dbReference type="GO" id="GO:0007165">
    <property type="term" value="P:signal transduction"/>
    <property type="evidence" value="ECO:0007669"/>
    <property type="project" value="TreeGrafter"/>
</dbReference>
<dbReference type="InterPro" id="IPR050167">
    <property type="entry name" value="Ser_Thr_protein_kinase"/>
</dbReference>
<dbReference type="OrthoDB" id="5989125at2759"/>
<feature type="compositionally biased region" description="Basic and acidic residues" evidence="2">
    <location>
        <begin position="14"/>
        <end position="25"/>
    </location>
</feature>
<dbReference type="SUPFAM" id="SSF56112">
    <property type="entry name" value="Protein kinase-like (PK-like)"/>
    <property type="match status" value="1"/>
</dbReference>
<dbReference type="OMA" id="HYISPAW"/>
<dbReference type="GeneID" id="110234961"/>
<feature type="region of interest" description="Disordered" evidence="2">
    <location>
        <begin position="1"/>
        <end position="32"/>
    </location>
</feature>
<dbReference type="SMART" id="SM00220">
    <property type="entry name" value="S_TKc"/>
    <property type="match status" value="1"/>
</dbReference>
<proteinExistence type="predicted"/>
<feature type="domain" description="Protein kinase" evidence="3">
    <location>
        <begin position="45"/>
        <end position="242"/>
    </location>
</feature>
<accession>A0A913WYE3</accession>
<evidence type="ECO:0000256" key="2">
    <source>
        <dbReference type="SAM" id="MobiDB-lite"/>
    </source>
</evidence>
<dbReference type="RefSeq" id="XP_020896029.1">
    <property type="nucleotide sequence ID" value="XM_021040370.1"/>
</dbReference>
<keyword evidence="5" id="KW-1185">Reference proteome</keyword>
<dbReference type="InterPro" id="IPR001245">
    <property type="entry name" value="Ser-Thr/Tyr_kinase_cat_dom"/>
</dbReference>
<evidence type="ECO:0000313" key="5">
    <source>
        <dbReference type="Proteomes" id="UP000887567"/>
    </source>
</evidence>
<keyword evidence="1" id="KW-0547">Nucleotide-binding</keyword>
<dbReference type="AlphaFoldDB" id="A0A913WYE3"/>
<sequence>MVQLSKTPVKPAKATKETNLQKEQHLSSGKTPMPVTIQRRDLTPQDETNIIGSGTYGVCYKGFYHGNIPVVIKSFRKSIQRHEVQRESEALQDLQRTQHHISLPLLFGVNLDSLSFLLVTQLNGAQDRTYALGNAIKEKLLKFKQWVDLAIQLARTLGYIQSCGWLHNDLKENNIVVHYISPAWNPVIIDFGKSCLIKKAKVKTKQHDASRYPWIAPEVLQYTSPPSQASDIFSFGMILKLL</sequence>
<dbReference type="EnsemblMetazoa" id="XM_021040370.1">
    <property type="protein sequence ID" value="XP_020896029.1"/>
    <property type="gene ID" value="LOC110234961"/>
</dbReference>
<dbReference type="Gene3D" id="1.10.510.10">
    <property type="entry name" value="Transferase(Phosphotransferase) domain 1"/>
    <property type="match status" value="1"/>
</dbReference>
<dbReference type="Pfam" id="PF07714">
    <property type="entry name" value="PK_Tyr_Ser-Thr"/>
    <property type="match status" value="1"/>
</dbReference>
<evidence type="ECO:0000256" key="1">
    <source>
        <dbReference type="PROSITE-ProRule" id="PRU10141"/>
    </source>
</evidence>
<dbReference type="KEGG" id="epa:110234961"/>
<dbReference type="GO" id="GO:0005524">
    <property type="term" value="F:ATP binding"/>
    <property type="evidence" value="ECO:0007669"/>
    <property type="project" value="UniProtKB-UniRule"/>
</dbReference>
<dbReference type="Proteomes" id="UP000887567">
    <property type="component" value="Unplaced"/>
</dbReference>